<accession>A0ABM5QPZ3</accession>
<feature type="transmembrane region" description="Helical" evidence="1">
    <location>
        <begin position="105"/>
        <end position="127"/>
    </location>
</feature>
<gene>
    <name evidence="2" type="ORF">WS08_0023</name>
</gene>
<reference evidence="2 3" key="1">
    <citation type="journal article" date="2014" name="Genome Announc.">
        <title>Whole-Genome Sequence of Weissella ceti Strain WS08, Isolated from Diseased Rainbow Trout in Brazil.</title>
        <authorList>
            <person name="Figueiredo H.C."/>
            <person name="Leal G."/>
            <person name="Pereira F.L."/>
            <person name="Soares S.C."/>
            <person name="Dorella F.A."/>
            <person name="Carvalho A.F."/>
            <person name="Pereira U.P."/>
            <person name="Azevedo V.A."/>
        </authorList>
    </citation>
    <scope>NUCLEOTIDE SEQUENCE [LARGE SCALE GENOMIC DNA]</scope>
    <source>
        <strain evidence="2 3">WS08</strain>
    </source>
</reference>
<dbReference type="PANTHER" id="PTHR40078">
    <property type="entry name" value="INTEGRAL MEMBRANE PROTEIN-RELATED"/>
    <property type="match status" value="1"/>
</dbReference>
<dbReference type="PANTHER" id="PTHR40078:SF1">
    <property type="entry name" value="INTEGRAL MEMBRANE PROTEIN"/>
    <property type="match status" value="1"/>
</dbReference>
<protein>
    <recommendedName>
        <fullName evidence="4">YitT family protein</fullName>
    </recommendedName>
</protein>
<keyword evidence="1" id="KW-0472">Membrane</keyword>
<evidence type="ECO:0000313" key="2">
    <source>
        <dbReference type="EMBL" id="AIG64962.1"/>
    </source>
</evidence>
<proteinExistence type="predicted"/>
<keyword evidence="3" id="KW-1185">Reference proteome</keyword>
<dbReference type="EMBL" id="CP007588">
    <property type="protein sequence ID" value="AIG64962.1"/>
    <property type="molecule type" value="Genomic_DNA"/>
</dbReference>
<feature type="transmembrane region" description="Helical" evidence="1">
    <location>
        <begin position="71"/>
        <end position="93"/>
    </location>
</feature>
<evidence type="ECO:0000256" key="1">
    <source>
        <dbReference type="SAM" id="Phobius"/>
    </source>
</evidence>
<feature type="transmembrane region" description="Helical" evidence="1">
    <location>
        <begin position="160"/>
        <end position="193"/>
    </location>
</feature>
<feature type="transmembrane region" description="Helical" evidence="1">
    <location>
        <begin position="44"/>
        <end position="66"/>
    </location>
</feature>
<organism evidence="2 3">
    <name type="scientific">Weissella tructae</name>
    <dbReference type="NCBI Taxonomy" id="887702"/>
    <lineage>
        <taxon>Bacteria</taxon>
        <taxon>Bacillati</taxon>
        <taxon>Bacillota</taxon>
        <taxon>Bacilli</taxon>
        <taxon>Lactobacillales</taxon>
        <taxon>Lactobacillaceae</taxon>
        <taxon>Weissella</taxon>
    </lineage>
</organism>
<reference evidence="3" key="2">
    <citation type="submission" date="2014-04" db="EMBL/GenBank/DDBJ databases">
        <title>Complete genome of Weissella ceti strain WS08 isolated from diseased rainbow trout in Brazil.</title>
        <authorList>
            <person name="Figueiredo H.C.P."/>
            <person name="Leal C.A.G."/>
            <person name="Pereira F.L."/>
            <person name="Soares S.C."/>
            <person name="Dorella F.A."/>
            <person name="Carvalho A.F."/>
            <person name="Pereira U.P."/>
            <person name="Azevedo V.A.C."/>
        </authorList>
    </citation>
    <scope>NUCLEOTIDE SEQUENCE [LARGE SCALE GENOMIC DNA]</scope>
    <source>
        <strain evidence="3">WS08</strain>
    </source>
</reference>
<dbReference type="RefSeq" id="WP_038566588.1">
    <property type="nucleotide sequence ID" value="NZ_CP007588.1"/>
</dbReference>
<keyword evidence="1" id="KW-0812">Transmembrane</keyword>
<evidence type="ECO:0000313" key="3">
    <source>
        <dbReference type="Proteomes" id="UP000028491"/>
    </source>
</evidence>
<sequence>MKFVKKVIFVILGLGLLALGAAILSASGVGVDPYTAMNLGIGQVTGLGLGTAQLLVNVVLFVFVILNRPSVIGLGTAINIVFVGYAVQFFSGILNNGPLNLQANYFVMALGLVVGILVYALGITMYVDAGLGQAPYEAVALILSDKLGTTYSMVRTTQDVLVLALALVCAGFTYVGIGTIICAVGTGSLITAWRKVLPGV</sequence>
<dbReference type="Proteomes" id="UP000028491">
    <property type="component" value="Chromosome"/>
</dbReference>
<name>A0ABM5QPZ3_9LACO</name>
<dbReference type="InterPro" id="IPR038750">
    <property type="entry name" value="YczE/YyaS-like"/>
</dbReference>
<keyword evidence="1" id="KW-1133">Transmembrane helix</keyword>
<dbReference type="Pfam" id="PF19700">
    <property type="entry name" value="DUF6198"/>
    <property type="match status" value="1"/>
</dbReference>
<evidence type="ECO:0008006" key="4">
    <source>
        <dbReference type="Google" id="ProtNLM"/>
    </source>
</evidence>